<dbReference type="EMBL" id="AGNL01029235">
    <property type="protein sequence ID" value="EJK57173.1"/>
    <property type="molecule type" value="Genomic_DNA"/>
</dbReference>
<evidence type="ECO:0000256" key="1">
    <source>
        <dbReference type="SAM" id="Coils"/>
    </source>
</evidence>
<sequence>MRGNHRYYFCNWRRSGFLCHAPSTRRRRRFASALHAHENVPALASAAELSQIDEMCIENVAELCLEAEEQCDIEEYEALINQLEEQRAHFERHVERVDGLLHDLRGRDDKSKSVVRADVDSLQESIGEENESLRSKLGELTSKLERKDWPSDLEA</sequence>
<keyword evidence="1" id="KW-0175">Coiled coil</keyword>
<protein>
    <submittedName>
        <fullName evidence="2">Uncharacterized protein</fullName>
    </submittedName>
</protein>
<dbReference type="OrthoDB" id="51729at2759"/>
<dbReference type="Proteomes" id="UP000266841">
    <property type="component" value="Unassembled WGS sequence"/>
</dbReference>
<reference evidence="2 3" key="1">
    <citation type="journal article" date="2012" name="Genome Biol.">
        <title>Genome and low-iron response of an oceanic diatom adapted to chronic iron limitation.</title>
        <authorList>
            <person name="Lommer M."/>
            <person name="Specht M."/>
            <person name="Roy A.S."/>
            <person name="Kraemer L."/>
            <person name="Andreson R."/>
            <person name="Gutowska M.A."/>
            <person name="Wolf J."/>
            <person name="Bergner S.V."/>
            <person name="Schilhabel M.B."/>
            <person name="Klostermeier U.C."/>
            <person name="Beiko R.G."/>
            <person name="Rosenstiel P."/>
            <person name="Hippler M."/>
            <person name="Laroche J."/>
        </authorList>
    </citation>
    <scope>NUCLEOTIDE SEQUENCE [LARGE SCALE GENOMIC DNA]</scope>
    <source>
        <strain evidence="2 3">CCMP1005</strain>
    </source>
</reference>
<evidence type="ECO:0000313" key="2">
    <source>
        <dbReference type="EMBL" id="EJK57173.1"/>
    </source>
</evidence>
<dbReference type="eggNOG" id="ENOG502SY44">
    <property type="taxonomic scope" value="Eukaryota"/>
</dbReference>
<name>K0RTK6_THAOC</name>
<proteinExistence type="predicted"/>
<feature type="coiled-coil region" evidence="1">
    <location>
        <begin position="66"/>
        <end position="96"/>
    </location>
</feature>
<dbReference type="AlphaFoldDB" id="K0RTK6"/>
<accession>K0RTK6</accession>
<keyword evidence="3" id="KW-1185">Reference proteome</keyword>
<evidence type="ECO:0000313" key="3">
    <source>
        <dbReference type="Proteomes" id="UP000266841"/>
    </source>
</evidence>
<gene>
    <name evidence="2" type="ORF">THAOC_22816</name>
</gene>
<organism evidence="2 3">
    <name type="scientific">Thalassiosira oceanica</name>
    <name type="common">Marine diatom</name>
    <dbReference type="NCBI Taxonomy" id="159749"/>
    <lineage>
        <taxon>Eukaryota</taxon>
        <taxon>Sar</taxon>
        <taxon>Stramenopiles</taxon>
        <taxon>Ochrophyta</taxon>
        <taxon>Bacillariophyta</taxon>
        <taxon>Coscinodiscophyceae</taxon>
        <taxon>Thalassiosirophycidae</taxon>
        <taxon>Thalassiosirales</taxon>
        <taxon>Thalassiosiraceae</taxon>
        <taxon>Thalassiosira</taxon>
    </lineage>
</organism>
<comment type="caution">
    <text evidence="2">The sequence shown here is derived from an EMBL/GenBank/DDBJ whole genome shotgun (WGS) entry which is preliminary data.</text>
</comment>